<dbReference type="Pfam" id="PF13472">
    <property type="entry name" value="Lipase_GDSL_2"/>
    <property type="match status" value="1"/>
</dbReference>
<dbReference type="CDD" id="cd01836">
    <property type="entry name" value="FeeA_FeeB_like"/>
    <property type="match status" value="1"/>
</dbReference>
<dbReference type="GO" id="GO:0004622">
    <property type="term" value="F:phosphatidylcholine lysophospholipase activity"/>
    <property type="evidence" value="ECO:0007669"/>
    <property type="project" value="TreeGrafter"/>
</dbReference>
<dbReference type="STRING" id="1179773.BN6_07750"/>
<feature type="domain" description="SGNH hydrolase-type esterase" evidence="1">
    <location>
        <begin position="62"/>
        <end position="239"/>
    </location>
</feature>
<protein>
    <submittedName>
        <fullName evidence="2">Lipolytic protein, G-D-S-L family</fullName>
    </submittedName>
</protein>
<reference evidence="2 3" key="1">
    <citation type="journal article" date="2012" name="BMC Genomics">
        <title>Complete genome sequence of Saccharothrix espanaensis DSM 44229T and comparison to the other completely sequenced Pseudonocardiaceae.</title>
        <authorList>
            <person name="Strobel T."/>
            <person name="Al-Dilaimi A."/>
            <person name="Blom J."/>
            <person name="Gessner A."/>
            <person name="Kalinowski J."/>
            <person name="Luzhetska M."/>
            <person name="Puhler A."/>
            <person name="Szczepanowski R."/>
            <person name="Bechthold A."/>
            <person name="Ruckert C."/>
        </authorList>
    </citation>
    <scope>NUCLEOTIDE SEQUENCE [LARGE SCALE GENOMIC DNA]</scope>
    <source>
        <strain evidence="3">ATCC 51144 / DSM 44229 / JCM 9112 / NBRC 15066 / NRRL 15764</strain>
    </source>
</reference>
<dbReference type="HOGENOM" id="CLU_050180_0_0_11"/>
<dbReference type="Gene3D" id="3.40.50.1110">
    <property type="entry name" value="SGNH hydrolase"/>
    <property type="match status" value="1"/>
</dbReference>
<name>K0JVB8_SACES</name>
<dbReference type="InterPro" id="IPR036514">
    <property type="entry name" value="SGNH_hydro_sf"/>
</dbReference>
<dbReference type="eggNOG" id="COG2755">
    <property type="taxonomic scope" value="Bacteria"/>
</dbReference>
<dbReference type="Proteomes" id="UP000006281">
    <property type="component" value="Chromosome"/>
</dbReference>
<sequence>MKWWRLIAAAGLAAGGLTGVAYALFTTQSRRARVIIGVPDAPPLRADGVYGDHPGRPIRFAVLGDSMAAGLGVDTPEELPGVLLARALAEETATPIRLETYAISGSTTDDLPSQVDRVVTDPPDVALVIIGANDVTTRTPIPRSAATLGTQTARLRDAGIGVVVGTCPDLGAIRPIGQPLRAVASEYSHRLARAQRQAVLDAGGVPVALGDLLAAEFTTRSRDYFSRDQFHPSAAGYEAATSILLAPLYEAVLTHHDDLRHEW</sequence>
<dbReference type="SUPFAM" id="SSF52266">
    <property type="entry name" value="SGNH hydrolase"/>
    <property type="match status" value="1"/>
</dbReference>
<dbReference type="EMBL" id="HE804045">
    <property type="protein sequence ID" value="CCH28103.1"/>
    <property type="molecule type" value="Genomic_DNA"/>
</dbReference>
<dbReference type="PANTHER" id="PTHR30383:SF5">
    <property type="entry name" value="SGNH HYDROLASE-TYPE ESTERASE DOMAIN-CONTAINING PROTEIN"/>
    <property type="match status" value="1"/>
</dbReference>
<accession>K0JVB8</accession>
<dbReference type="PATRIC" id="fig|1179773.3.peg.779"/>
<evidence type="ECO:0000313" key="2">
    <source>
        <dbReference type="EMBL" id="CCH28103.1"/>
    </source>
</evidence>
<dbReference type="RefSeq" id="WP_015098217.1">
    <property type="nucleotide sequence ID" value="NC_019673.1"/>
</dbReference>
<organism evidence="2 3">
    <name type="scientific">Saccharothrix espanaensis (strain ATCC 51144 / DSM 44229 / JCM 9112 / NBRC 15066 / NRRL 15764)</name>
    <dbReference type="NCBI Taxonomy" id="1179773"/>
    <lineage>
        <taxon>Bacteria</taxon>
        <taxon>Bacillati</taxon>
        <taxon>Actinomycetota</taxon>
        <taxon>Actinomycetes</taxon>
        <taxon>Pseudonocardiales</taxon>
        <taxon>Pseudonocardiaceae</taxon>
        <taxon>Saccharothrix</taxon>
    </lineage>
</organism>
<dbReference type="AlphaFoldDB" id="K0JVB8"/>
<gene>
    <name evidence="2" type="ordered locus">BN6_07750</name>
</gene>
<dbReference type="KEGG" id="sesp:BN6_07750"/>
<evidence type="ECO:0000313" key="3">
    <source>
        <dbReference type="Proteomes" id="UP000006281"/>
    </source>
</evidence>
<keyword evidence="3" id="KW-1185">Reference proteome</keyword>
<dbReference type="InterPro" id="IPR051532">
    <property type="entry name" value="Ester_Hydrolysis_Enzymes"/>
</dbReference>
<proteinExistence type="predicted"/>
<evidence type="ECO:0000259" key="1">
    <source>
        <dbReference type="Pfam" id="PF13472"/>
    </source>
</evidence>
<dbReference type="PANTHER" id="PTHR30383">
    <property type="entry name" value="THIOESTERASE 1/PROTEASE 1/LYSOPHOSPHOLIPASE L1"/>
    <property type="match status" value="1"/>
</dbReference>
<dbReference type="InterPro" id="IPR013830">
    <property type="entry name" value="SGNH_hydro"/>
</dbReference>